<reference evidence="3" key="1">
    <citation type="submission" date="2022-08" db="EMBL/GenBank/DDBJ databases">
        <authorList>
            <person name="Marques A."/>
        </authorList>
    </citation>
    <scope>NUCLEOTIDE SEQUENCE</scope>
    <source>
        <strain evidence="3">RhyPub2mFocal</strain>
        <tissue evidence="3">Leaves</tissue>
    </source>
</reference>
<dbReference type="PANTHER" id="PTHR10185:SF17">
    <property type="entry name" value="GM01519P-RELATED"/>
    <property type="match status" value="1"/>
</dbReference>
<dbReference type="Proteomes" id="UP001140206">
    <property type="component" value="Chromosome 4"/>
</dbReference>
<keyword evidence="4" id="KW-1185">Reference proteome</keyword>
<evidence type="ECO:0000256" key="1">
    <source>
        <dbReference type="SAM" id="SignalP"/>
    </source>
</evidence>
<comment type="caution">
    <text evidence="3">The sequence shown here is derived from an EMBL/GenBank/DDBJ whole genome shotgun (WGS) entry which is preliminary data.</text>
</comment>
<dbReference type="InterPro" id="IPR050874">
    <property type="entry name" value="Diverse_PLD-related"/>
</dbReference>
<protein>
    <submittedName>
        <fullName evidence="3">Phospholipase D Z</fullName>
    </submittedName>
</protein>
<dbReference type="AlphaFoldDB" id="A0AAV8CRC1"/>
<dbReference type="EMBL" id="JAMFTS010000004">
    <property type="protein sequence ID" value="KAJ4758125.1"/>
    <property type="molecule type" value="Genomic_DNA"/>
</dbReference>
<feature type="signal peptide" evidence="1">
    <location>
        <begin position="1"/>
        <end position="27"/>
    </location>
</feature>
<feature type="domain" description="PLD phosphodiesterase" evidence="2">
    <location>
        <begin position="162"/>
        <end position="189"/>
    </location>
</feature>
<dbReference type="PROSITE" id="PS50035">
    <property type="entry name" value="PLD"/>
    <property type="match status" value="1"/>
</dbReference>
<dbReference type="Gene3D" id="3.30.870.10">
    <property type="entry name" value="Endonuclease Chain A"/>
    <property type="match status" value="1"/>
</dbReference>
<evidence type="ECO:0000313" key="4">
    <source>
        <dbReference type="Proteomes" id="UP001140206"/>
    </source>
</evidence>
<organism evidence="3 4">
    <name type="scientific">Rhynchospora pubera</name>
    <dbReference type="NCBI Taxonomy" id="906938"/>
    <lineage>
        <taxon>Eukaryota</taxon>
        <taxon>Viridiplantae</taxon>
        <taxon>Streptophyta</taxon>
        <taxon>Embryophyta</taxon>
        <taxon>Tracheophyta</taxon>
        <taxon>Spermatophyta</taxon>
        <taxon>Magnoliopsida</taxon>
        <taxon>Liliopsida</taxon>
        <taxon>Poales</taxon>
        <taxon>Cyperaceae</taxon>
        <taxon>Cyperoideae</taxon>
        <taxon>Rhynchosporeae</taxon>
        <taxon>Rhynchospora</taxon>
    </lineage>
</organism>
<gene>
    <name evidence="3" type="ORF">LUZ62_068500</name>
</gene>
<evidence type="ECO:0000313" key="3">
    <source>
        <dbReference type="EMBL" id="KAJ4758125.1"/>
    </source>
</evidence>
<dbReference type="GO" id="GO:0003824">
    <property type="term" value="F:catalytic activity"/>
    <property type="evidence" value="ECO:0007669"/>
    <property type="project" value="InterPro"/>
</dbReference>
<dbReference type="SUPFAM" id="SSF56024">
    <property type="entry name" value="Phospholipase D/nuclease"/>
    <property type="match status" value="1"/>
</dbReference>
<dbReference type="PANTHER" id="PTHR10185">
    <property type="entry name" value="PHOSPHOLIPASE D - RELATED"/>
    <property type="match status" value="1"/>
</dbReference>
<evidence type="ECO:0000259" key="2">
    <source>
        <dbReference type="PROSITE" id="PS50035"/>
    </source>
</evidence>
<name>A0AAV8CRC1_9POAL</name>
<accession>A0AAV8CRC1</accession>
<sequence length="340" mass="38237">MALPHSSPFFHLLLAFFFLWHLPLGFSDQSNCQAWLVQSIPTDMPDLQLVPGVLSTGDVLQWLAGNATKSLDLTVQYWELLAGPNDSNSGDYGYSEAKMKKFGADVGREVYKSLINAADRNVDIRIIQHSGLYPNYVQEASDLAAGRTNVKNITLLLKNWWGTGIVYSKVWVSDNKDIYIGSANNDWKSLTQVKELGIYLVGCTKIARSLRHYINNLWILSTLNSTDYTRTIFDSQWQASRKVPCWSNFIPKEERCRPPLHPARHVPHVNGYPIIEDPATFDISIETPGMDASTASSDLSYLSFSPPELLFHNFQSDEQGWIETIKSVENGGTVRISTMD</sequence>
<feature type="chain" id="PRO_5043361614" evidence="1">
    <location>
        <begin position="28"/>
        <end position="340"/>
    </location>
</feature>
<keyword evidence="1" id="KW-0732">Signal</keyword>
<dbReference type="Pfam" id="PF13091">
    <property type="entry name" value="PLDc_2"/>
    <property type="match status" value="1"/>
</dbReference>
<dbReference type="InterPro" id="IPR025202">
    <property type="entry name" value="PLD-like_dom"/>
</dbReference>
<dbReference type="InterPro" id="IPR001736">
    <property type="entry name" value="PLipase_D/transphosphatidylase"/>
</dbReference>
<proteinExistence type="predicted"/>
<dbReference type="CDD" id="cd09106">
    <property type="entry name" value="PLDc_vPLD3_4_5_like_1"/>
    <property type="match status" value="1"/>
</dbReference>